<evidence type="ECO:0000259" key="6">
    <source>
        <dbReference type="Pfam" id="PF04542"/>
    </source>
</evidence>
<name>A0ABY8FXY3_9ACTO</name>
<evidence type="ECO:0000313" key="9">
    <source>
        <dbReference type="Proteomes" id="UP001215216"/>
    </source>
</evidence>
<dbReference type="InterPro" id="IPR013324">
    <property type="entry name" value="RNA_pol_sigma_r3/r4-like"/>
</dbReference>
<dbReference type="SUPFAM" id="SSF88659">
    <property type="entry name" value="Sigma3 and sigma4 domains of RNA polymerase sigma factors"/>
    <property type="match status" value="1"/>
</dbReference>
<dbReference type="InterPro" id="IPR039425">
    <property type="entry name" value="RNA_pol_sigma-70-like"/>
</dbReference>
<accession>A0ABY8FXY3</accession>
<feature type="domain" description="RNA polymerase sigma factor 70 region 4 type 2" evidence="7">
    <location>
        <begin position="159"/>
        <end position="210"/>
    </location>
</feature>
<dbReference type="NCBIfam" id="TIGR02937">
    <property type="entry name" value="sigma70-ECF"/>
    <property type="match status" value="1"/>
</dbReference>
<dbReference type="InterPro" id="IPR013249">
    <property type="entry name" value="RNA_pol_sigma70_r4_t2"/>
</dbReference>
<dbReference type="RefSeq" id="WP_278012528.1">
    <property type="nucleotide sequence ID" value="NZ_CP121208.1"/>
</dbReference>
<evidence type="ECO:0000256" key="1">
    <source>
        <dbReference type="ARBA" id="ARBA00010641"/>
    </source>
</evidence>
<dbReference type="EMBL" id="CP121208">
    <property type="protein sequence ID" value="WFM83102.1"/>
    <property type="molecule type" value="Genomic_DNA"/>
</dbReference>
<dbReference type="Pfam" id="PF04542">
    <property type="entry name" value="Sigma70_r2"/>
    <property type="match status" value="1"/>
</dbReference>
<protein>
    <submittedName>
        <fullName evidence="8">Sigma-70 family RNA polymerase sigma factor</fullName>
    </submittedName>
</protein>
<comment type="similarity">
    <text evidence="1">Belongs to the sigma-70 factor family. ECF subfamily.</text>
</comment>
<feature type="region of interest" description="Disordered" evidence="5">
    <location>
        <begin position="1"/>
        <end position="25"/>
    </location>
</feature>
<dbReference type="PANTHER" id="PTHR43133:SF66">
    <property type="entry name" value="ECF RNA POLYMERASE SIGMA FACTOR SIGK"/>
    <property type="match status" value="1"/>
</dbReference>
<organism evidence="8 9">
    <name type="scientific">Arcanobacterium canis</name>
    <dbReference type="NCBI Taxonomy" id="999183"/>
    <lineage>
        <taxon>Bacteria</taxon>
        <taxon>Bacillati</taxon>
        <taxon>Actinomycetota</taxon>
        <taxon>Actinomycetes</taxon>
        <taxon>Actinomycetales</taxon>
        <taxon>Actinomycetaceae</taxon>
        <taxon>Arcanobacterium</taxon>
    </lineage>
</organism>
<dbReference type="InterPro" id="IPR014284">
    <property type="entry name" value="RNA_pol_sigma-70_dom"/>
</dbReference>
<dbReference type="PANTHER" id="PTHR43133">
    <property type="entry name" value="RNA POLYMERASE ECF-TYPE SIGMA FACTO"/>
    <property type="match status" value="1"/>
</dbReference>
<dbReference type="Pfam" id="PF08281">
    <property type="entry name" value="Sigma70_r4_2"/>
    <property type="match status" value="1"/>
</dbReference>
<dbReference type="InterPro" id="IPR036388">
    <property type="entry name" value="WH-like_DNA-bd_sf"/>
</dbReference>
<dbReference type="SUPFAM" id="SSF88946">
    <property type="entry name" value="Sigma2 domain of RNA polymerase sigma factors"/>
    <property type="match status" value="1"/>
</dbReference>
<dbReference type="Proteomes" id="UP001215216">
    <property type="component" value="Chromosome"/>
</dbReference>
<dbReference type="Gene3D" id="1.10.10.10">
    <property type="entry name" value="Winged helix-like DNA-binding domain superfamily/Winged helix DNA-binding domain"/>
    <property type="match status" value="1"/>
</dbReference>
<keyword evidence="2" id="KW-0805">Transcription regulation</keyword>
<dbReference type="InterPro" id="IPR013325">
    <property type="entry name" value="RNA_pol_sigma_r2"/>
</dbReference>
<evidence type="ECO:0000259" key="7">
    <source>
        <dbReference type="Pfam" id="PF08281"/>
    </source>
</evidence>
<gene>
    <name evidence="8" type="ORF">P7079_06825</name>
</gene>
<evidence type="ECO:0000256" key="2">
    <source>
        <dbReference type="ARBA" id="ARBA00023015"/>
    </source>
</evidence>
<evidence type="ECO:0000256" key="5">
    <source>
        <dbReference type="SAM" id="MobiDB-lite"/>
    </source>
</evidence>
<dbReference type="Gene3D" id="1.10.1740.10">
    <property type="match status" value="1"/>
</dbReference>
<keyword evidence="9" id="KW-1185">Reference proteome</keyword>
<dbReference type="InterPro" id="IPR007627">
    <property type="entry name" value="RNA_pol_sigma70_r2"/>
</dbReference>
<sequence>MTTLTFLPTSVPPASGGGHQSRDDGRMVKRRVAGYDYPVITDIDSVALARVAQGDRDAFARVYDTWSGRLLTLIVSIVVDHAQSEEVLQEVFLEVWQRAHTFDATKGSARAFLVTLARRRAIDRVRSAQAARDRDNAVPIEREFDETVAEVEQRIVARDVRAALEEIGEPHKSAVELAFLTGLTHAQIADLQRVPLGTVKTRIRDGLAKMKRILEGER</sequence>
<evidence type="ECO:0000256" key="3">
    <source>
        <dbReference type="ARBA" id="ARBA00023082"/>
    </source>
</evidence>
<proteinExistence type="inferred from homology"/>
<evidence type="ECO:0000256" key="4">
    <source>
        <dbReference type="ARBA" id="ARBA00023163"/>
    </source>
</evidence>
<feature type="domain" description="RNA polymerase sigma-70 region 2" evidence="6">
    <location>
        <begin position="63"/>
        <end position="129"/>
    </location>
</feature>
<reference evidence="8 9" key="1">
    <citation type="submission" date="2023-03" db="EMBL/GenBank/DDBJ databases">
        <title>Complete genome of Arcanobacterium canis strain DSM 25104 isolated in 2010 from a canine otitis externa in Germany.</title>
        <authorList>
            <person name="Borowiak M."/>
            <person name="Kreitlow A."/>
            <person name="Malorny B."/>
            <person name="Laemmler C."/>
            <person name="Prenger-Berninghoff E."/>
            <person name="Ploetz M."/>
            <person name="Abdulmawjood A."/>
        </authorList>
    </citation>
    <scope>NUCLEOTIDE SEQUENCE [LARGE SCALE GENOMIC DNA]</scope>
    <source>
        <strain evidence="8 9">DSM 25104</strain>
    </source>
</reference>
<keyword evidence="4" id="KW-0804">Transcription</keyword>
<keyword evidence="3" id="KW-0731">Sigma factor</keyword>
<evidence type="ECO:0000313" key="8">
    <source>
        <dbReference type="EMBL" id="WFM83102.1"/>
    </source>
</evidence>